<dbReference type="AlphaFoldDB" id="A0A4Q9PT26"/>
<protein>
    <submittedName>
        <fullName evidence="1">Uncharacterized protein</fullName>
    </submittedName>
</protein>
<evidence type="ECO:0000313" key="2">
    <source>
        <dbReference type="Proteomes" id="UP000292082"/>
    </source>
</evidence>
<dbReference type="EMBL" id="ML145135">
    <property type="protein sequence ID" value="TBU57612.1"/>
    <property type="molecule type" value="Genomic_DNA"/>
</dbReference>
<proteinExistence type="predicted"/>
<gene>
    <name evidence="1" type="ORF">BD310DRAFT_542804</name>
</gene>
<sequence length="103" mass="11336">MPMWDRAVSSTFGNVYCCCTIFFGFSGFNGDSGVGLYRPSPCATHCAADATAHHIKHWLADAAASYSARPVTPLYRSQSTRAYVPRASCWQTTICFRLWATAD</sequence>
<name>A0A4Q9PT26_9APHY</name>
<evidence type="ECO:0000313" key="1">
    <source>
        <dbReference type="EMBL" id="TBU57612.1"/>
    </source>
</evidence>
<reference evidence="1 2" key="1">
    <citation type="submission" date="2019-01" db="EMBL/GenBank/DDBJ databases">
        <title>Draft genome sequences of three monokaryotic isolates of the white-rot basidiomycete fungus Dichomitus squalens.</title>
        <authorList>
            <consortium name="DOE Joint Genome Institute"/>
            <person name="Lopez S.C."/>
            <person name="Andreopoulos B."/>
            <person name="Pangilinan J."/>
            <person name="Lipzen A."/>
            <person name="Riley R."/>
            <person name="Ahrendt S."/>
            <person name="Ng V."/>
            <person name="Barry K."/>
            <person name="Daum C."/>
            <person name="Grigoriev I.V."/>
            <person name="Hilden K.S."/>
            <person name="Makela M.R."/>
            <person name="de Vries R.P."/>
        </authorList>
    </citation>
    <scope>NUCLEOTIDE SEQUENCE [LARGE SCALE GENOMIC DNA]</scope>
    <source>
        <strain evidence="1 2">CBS 464.89</strain>
    </source>
</reference>
<dbReference type="Proteomes" id="UP000292082">
    <property type="component" value="Unassembled WGS sequence"/>
</dbReference>
<organism evidence="1 2">
    <name type="scientific">Dichomitus squalens</name>
    <dbReference type="NCBI Taxonomy" id="114155"/>
    <lineage>
        <taxon>Eukaryota</taxon>
        <taxon>Fungi</taxon>
        <taxon>Dikarya</taxon>
        <taxon>Basidiomycota</taxon>
        <taxon>Agaricomycotina</taxon>
        <taxon>Agaricomycetes</taxon>
        <taxon>Polyporales</taxon>
        <taxon>Polyporaceae</taxon>
        <taxon>Dichomitus</taxon>
    </lineage>
</organism>
<accession>A0A4Q9PT26</accession>
<keyword evidence="2" id="KW-1185">Reference proteome</keyword>